<evidence type="ECO:0000256" key="11">
    <source>
        <dbReference type="SAM" id="Phobius"/>
    </source>
</evidence>
<dbReference type="PANTHER" id="PTHR45453:SF2">
    <property type="entry name" value="HISTIDINE KINASE"/>
    <property type="match status" value="1"/>
</dbReference>
<evidence type="ECO:0000256" key="5">
    <source>
        <dbReference type="ARBA" id="ARBA00022679"/>
    </source>
</evidence>
<dbReference type="EMBL" id="QAMZ01000025">
    <property type="protein sequence ID" value="PWL54224.1"/>
    <property type="molecule type" value="Genomic_DNA"/>
</dbReference>
<dbReference type="STRING" id="1529.SAMN04487885_11150"/>
<dbReference type="Pfam" id="PF02518">
    <property type="entry name" value="HATPase_c"/>
    <property type="match status" value="1"/>
</dbReference>
<keyword evidence="4" id="KW-1003">Cell membrane</keyword>
<keyword evidence="10 11" id="KW-0472">Membrane</keyword>
<keyword evidence="9" id="KW-0902">Two-component regulatory system</keyword>
<evidence type="ECO:0000313" key="13">
    <source>
        <dbReference type="EMBL" id="PWL54224.1"/>
    </source>
</evidence>
<evidence type="ECO:0000259" key="12">
    <source>
        <dbReference type="PROSITE" id="PS50109"/>
    </source>
</evidence>
<keyword evidence="15" id="KW-1185">Reference proteome</keyword>
<dbReference type="Gene3D" id="3.30.565.10">
    <property type="entry name" value="Histidine kinase-like ATPase, C-terminal domain"/>
    <property type="match status" value="1"/>
</dbReference>
<dbReference type="PANTHER" id="PTHR45453">
    <property type="entry name" value="PHOSPHATE REGULON SENSOR PROTEIN PHOR"/>
    <property type="match status" value="1"/>
</dbReference>
<evidence type="ECO:0000313" key="15">
    <source>
        <dbReference type="Proteomes" id="UP000182135"/>
    </source>
</evidence>
<dbReference type="PRINTS" id="PR00344">
    <property type="entry name" value="BCTRLSENSOR"/>
</dbReference>
<keyword evidence="8 11" id="KW-1133">Transmembrane helix</keyword>
<accession>A0A1I2LUG1</accession>
<dbReference type="OrthoDB" id="9780487at2"/>
<gene>
    <name evidence="13" type="ORF">DBY38_04890</name>
    <name evidence="14" type="ORF">SAMN04487885_11150</name>
</gene>
<dbReference type="InterPro" id="IPR005467">
    <property type="entry name" value="His_kinase_dom"/>
</dbReference>
<dbReference type="GO" id="GO:0016036">
    <property type="term" value="P:cellular response to phosphate starvation"/>
    <property type="evidence" value="ECO:0007669"/>
    <property type="project" value="TreeGrafter"/>
</dbReference>
<dbReference type="GO" id="GO:0005886">
    <property type="term" value="C:plasma membrane"/>
    <property type="evidence" value="ECO:0007669"/>
    <property type="project" value="UniProtKB-SubCell"/>
</dbReference>
<dbReference type="GO" id="GO:0000155">
    <property type="term" value="F:phosphorelay sensor kinase activity"/>
    <property type="evidence" value="ECO:0007669"/>
    <property type="project" value="TreeGrafter"/>
</dbReference>
<evidence type="ECO:0000256" key="8">
    <source>
        <dbReference type="ARBA" id="ARBA00022989"/>
    </source>
</evidence>
<evidence type="ECO:0000256" key="4">
    <source>
        <dbReference type="ARBA" id="ARBA00022475"/>
    </source>
</evidence>
<organism evidence="14 15">
    <name type="scientific">Clostridium cadaveris</name>
    <dbReference type="NCBI Taxonomy" id="1529"/>
    <lineage>
        <taxon>Bacteria</taxon>
        <taxon>Bacillati</taxon>
        <taxon>Bacillota</taxon>
        <taxon>Clostridia</taxon>
        <taxon>Eubacteriales</taxon>
        <taxon>Clostridiaceae</taxon>
        <taxon>Clostridium</taxon>
    </lineage>
</organism>
<dbReference type="AlphaFoldDB" id="A0A1I2LUG1"/>
<feature type="transmembrane region" description="Helical" evidence="11">
    <location>
        <begin position="44"/>
        <end position="65"/>
    </location>
</feature>
<dbReference type="SUPFAM" id="SSF55874">
    <property type="entry name" value="ATPase domain of HSP90 chaperone/DNA topoisomerase II/histidine kinase"/>
    <property type="match status" value="1"/>
</dbReference>
<evidence type="ECO:0000256" key="10">
    <source>
        <dbReference type="ARBA" id="ARBA00023136"/>
    </source>
</evidence>
<dbReference type="PROSITE" id="PS50109">
    <property type="entry name" value="HIS_KIN"/>
    <property type="match status" value="1"/>
</dbReference>
<keyword evidence="5" id="KW-0808">Transferase</keyword>
<evidence type="ECO:0000256" key="7">
    <source>
        <dbReference type="ARBA" id="ARBA00022777"/>
    </source>
</evidence>
<proteinExistence type="predicted"/>
<keyword evidence="7 14" id="KW-0418">Kinase</keyword>
<reference evidence="14 15" key="1">
    <citation type="submission" date="2016-10" db="EMBL/GenBank/DDBJ databases">
        <authorList>
            <person name="de Groot N.N."/>
        </authorList>
    </citation>
    <scope>NUCLEOTIDE SEQUENCE [LARGE SCALE GENOMIC DNA]</scope>
    <source>
        <strain evidence="14 15">NLAE-zl-G419</strain>
    </source>
</reference>
<sequence>MGEINGFKLIIFYIKSRVKIIIAFTLISLIFASVFYLYRIPVEIVGYASLLSIFVCAIFVVLDYINFYKKHRKLTWFFKTIVHDAENMPYAKDIIEEDYQRLVELLYNEKMRIISEENIKRSELVDYYTMWAHQIKTPISAMRLLLQSEDSSQSSTLSIELFKIEQYVEMVLQYLRIDSMSQDLLLKYYSLDEIVRKAIRKYAKIFVMKKIALDFSELDCDVLTDEKWLIFVVEQVLSNALKYTKKGNIKIYMDKTAEKTLVIEDTGIGIKEEDINRVFEKGFTGYNGRLYIKSTGIGLYLCKQIMNKLSHGISIESEIDKGTKVKLDLDTIDLKIE</sequence>
<dbReference type="Proteomes" id="UP000246114">
    <property type="component" value="Unassembled WGS sequence"/>
</dbReference>
<evidence type="ECO:0000256" key="3">
    <source>
        <dbReference type="ARBA" id="ARBA00012438"/>
    </source>
</evidence>
<evidence type="ECO:0000313" key="16">
    <source>
        <dbReference type="Proteomes" id="UP000246114"/>
    </source>
</evidence>
<evidence type="ECO:0000256" key="6">
    <source>
        <dbReference type="ARBA" id="ARBA00022692"/>
    </source>
</evidence>
<dbReference type="SMART" id="SM00387">
    <property type="entry name" value="HATPase_c"/>
    <property type="match status" value="1"/>
</dbReference>
<dbReference type="Proteomes" id="UP000182135">
    <property type="component" value="Unassembled WGS sequence"/>
</dbReference>
<evidence type="ECO:0000256" key="1">
    <source>
        <dbReference type="ARBA" id="ARBA00000085"/>
    </source>
</evidence>
<dbReference type="InterPro" id="IPR004358">
    <property type="entry name" value="Sig_transdc_His_kin-like_C"/>
</dbReference>
<evidence type="ECO:0000256" key="9">
    <source>
        <dbReference type="ARBA" id="ARBA00023012"/>
    </source>
</evidence>
<dbReference type="InterPro" id="IPR050351">
    <property type="entry name" value="BphY/WalK/GraS-like"/>
</dbReference>
<comment type="catalytic activity">
    <reaction evidence="1">
        <text>ATP + protein L-histidine = ADP + protein N-phospho-L-histidine.</text>
        <dbReference type="EC" id="2.7.13.3"/>
    </reaction>
</comment>
<dbReference type="RefSeq" id="WP_027638466.1">
    <property type="nucleotide sequence ID" value="NZ_BAAACD010000044.1"/>
</dbReference>
<protein>
    <recommendedName>
        <fullName evidence="3">histidine kinase</fullName>
        <ecNumber evidence="3">2.7.13.3</ecNumber>
    </recommendedName>
</protein>
<dbReference type="InterPro" id="IPR003594">
    <property type="entry name" value="HATPase_dom"/>
</dbReference>
<dbReference type="EC" id="2.7.13.3" evidence="3"/>
<reference evidence="13 16" key="2">
    <citation type="submission" date="2018-03" db="EMBL/GenBank/DDBJ databases">
        <title>The uncultured portion of the human microbiome is neutrally assembled.</title>
        <authorList>
            <person name="Jeraldo P."/>
            <person name="Boardman L."/>
            <person name="White B.A."/>
            <person name="Nelson H."/>
            <person name="Goldenfeld N."/>
            <person name="Chia N."/>
        </authorList>
    </citation>
    <scope>NUCLEOTIDE SEQUENCE [LARGE SCALE GENOMIC DNA]</scope>
    <source>
        <strain evidence="13">CIM:MAG 903</strain>
    </source>
</reference>
<dbReference type="EMBL" id="FOOE01000011">
    <property type="protein sequence ID" value="SFF81107.1"/>
    <property type="molecule type" value="Genomic_DNA"/>
</dbReference>
<evidence type="ECO:0000313" key="14">
    <source>
        <dbReference type="EMBL" id="SFF81107.1"/>
    </source>
</evidence>
<dbReference type="InterPro" id="IPR036890">
    <property type="entry name" value="HATPase_C_sf"/>
</dbReference>
<feature type="domain" description="Histidine kinase" evidence="12">
    <location>
        <begin position="130"/>
        <end position="333"/>
    </location>
</feature>
<comment type="subcellular location">
    <subcellularLocation>
        <location evidence="2">Cell membrane</location>
        <topology evidence="2">Multi-pass membrane protein</topology>
    </subcellularLocation>
</comment>
<evidence type="ECO:0000256" key="2">
    <source>
        <dbReference type="ARBA" id="ARBA00004651"/>
    </source>
</evidence>
<name>A0A1I2LUG1_9CLOT</name>
<dbReference type="eggNOG" id="COG2205">
    <property type="taxonomic scope" value="Bacteria"/>
</dbReference>
<feature type="transmembrane region" description="Helical" evidence="11">
    <location>
        <begin position="20"/>
        <end position="38"/>
    </location>
</feature>
<dbReference type="GeneID" id="90546335"/>
<dbReference type="GO" id="GO:0004721">
    <property type="term" value="F:phosphoprotein phosphatase activity"/>
    <property type="evidence" value="ECO:0007669"/>
    <property type="project" value="TreeGrafter"/>
</dbReference>
<keyword evidence="6 11" id="KW-0812">Transmembrane</keyword>